<evidence type="ECO:0000259" key="2">
    <source>
        <dbReference type="PROSITE" id="PS50987"/>
    </source>
</evidence>
<evidence type="ECO:0000313" key="4">
    <source>
        <dbReference type="Proteomes" id="UP000295198"/>
    </source>
</evidence>
<protein>
    <submittedName>
        <fullName evidence="3">ArsR family transcriptional regulator</fullName>
    </submittedName>
</protein>
<dbReference type="PANTHER" id="PTHR43428">
    <property type="entry name" value="ARSENATE REDUCTASE"/>
    <property type="match status" value="1"/>
</dbReference>
<dbReference type="InterPro" id="IPR036388">
    <property type="entry name" value="WH-like_DNA-bd_sf"/>
</dbReference>
<dbReference type="EMBL" id="SDKM01000018">
    <property type="protein sequence ID" value="RYP85198.1"/>
    <property type="molecule type" value="Genomic_DNA"/>
</dbReference>
<keyword evidence="1" id="KW-0059">Arsenical resistance</keyword>
<organism evidence="3 4">
    <name type="scientific">Nocardioides guangzhouensis</name>
    <dbReference type="NCBI Taxonomy" id="2497878"/>
    <lineage>
        <taxon>Bacteria</taxon>
        <taxon>Bacillati</taxon>
        <taxon>Actinomycetota</taxon>
        <taxon>Actinomycetes</taxon>
        <taxon>Propionibacteriales</taxon>
        <taxon>Nocardioidaceae</taxon>
        <taxon>Nocardioides</taxon>
    </lineage>
</organism>
<dbReference type="Gene3D" id="1.10.10.10">
    <property type="entry name" value="Winged helix-like DNA-binding domain superfamily/Winged helix DNA-binding domain"/>
    <property type="match status" value="1"/>
</dbReference>
<sequence length="260" mass="28431">MRQAPAAPPPFVRLAGHPVRWRLLVGLATGDHRVRELVDLVGQPQNLVSYHLRLLRDADLVTARRSSFDGRDSYYRLDLDRCRDLLAGTGASLHPALAVARPEAPRPDRRLRVLFACTGNSARSPVAEALLRERTGGAVDVASAGSHPAERTHPSAVRVLAEDYGIDVSGRSPQALDALDTHGFDVVVTLCDRVREVCPELPGHPRRIHWSMADPAPAGTPAPAADRAVRRAAREIDTRIGHLLHVLPTLEPTPDRKEPR</sequence>
<dbReference type="InterPro" id="IPR036390">
    <property type="entry name" value="WH_DNA-bd_sf"/>
</dbReference>
<dbReference type="Gene3D" id="3.40.50.2300">
    <property type="match status" value="1"/>
</dbReference>
<dbReference type="SUPFAM" id="SSF52788">
    <property type="entry name" value="Phosphotyrosine protein phosphatases I"/>
    <property type="match status" value="1"/>
</dbReference>
<dbReference type="InterPro" id="IPR036196">
    <property type="entry name" value="Ptyr_pPase_sf"/>
</dbReference>
<dbReference type="InterPro" id="IPR001845">
    <property type="entry name" value="HTH_ArsR_DNA-bd_dom"/>
</dbReference>
<dbReference type="GO" id="GO:0046685">
    <property type="term" value="P:response to arsenic-containing substance"/>
    <property type="evidence" value="ECO:0007669"/>
    <property type="project" value="UniProtKB-KW"/>
</dbReference>
<dbReference type="Pfam" id="PF01451">
    <property type="entry name" value="LMWPc"/>
    <property type="match status" value="1"/>
</dbReference>
<feature type="domain" description="HTH arsR-type" evidence="2">
    <location>
        <begin position="1"/>
        <end position="97"/>
    </location>
</feature>
<keyword evidence="4" id="KW-1185">Reference proteome</keyword>
<dbReference type="PANTHER" id="PTHR43428:SF1">
    <property type="entry name" value="ARSENATE REDUCTASE"/>
    <property type="match status" value="1"/>
</dbReference>
<dbReference type="CDD" id="cd00090">
    <property type="entry name" value="HTH_ARSR"/>
    <property type="match status" value="1"/>
</dbReference>
<dbReference type="InterPro" id="IPR023485">
    <property type="entry name" value="Ptyr_pPase"/>
</dbReference>
<evidence type="ECO:0000313" key="3">
    <source>
        <dbReference type="EMBL" id="RYP85198.1"/>
    </source>
</evidence>
<dbReference type="Pfam" id="PF01022">
    <property type="entry name" value="HTH_5"/>
    <property type="match status" value="1"/>
</dbReference>
<name>A0A4Q4ZC10_9ACTN</name>
<dbReference type="SMART" id="SM00418">
    <property type="entry name" value="HTH_ARSR"/>
    <property type="match status" value="1"/>
</dbReference>
<accession>A0A4Q4ZC10</accession>
<gene>
    <name evidence="3" type="ORF">EKO23_13145</name>
</gene>
<comment type="caution">
    <text evidence="3">The sequence shown here is derived from an EMBL/GenBank/DDBJ whole genome shotgun (WGS) entry which is preliminary data.</text>
</comment>
<dbReference type="AlphaFoldDB" id="A0A4Q4ZC10"/>
<dbReference type="CDD" id="cd16345">
    <property type="entry name" value="LMWP_ArsC"/>
    <property type="match status" value="1"/>
</dbReference>
<proteinExistence type="predicted"/>
<dbReference type="Proteomes" id="UP000295198">
    <property type="component" value="Unassembled WGS sequence"/>
</dbReference>
<dbReference type="GO" id="GO:0003700">
    <property type="term" value="F:DNA-binding transcription factor activity"/>
    <property type="evidence" value="ECO:0007669"/>
    <property type="project" value="InterPro"/>
</dbReference>
<dbReference type="InterPro" id="IPR011991">
    <property type="entry name" value="ArsR-like_HTH"/>
</dbReference>
<evidence type="ECO:0000256" key="1">
    <source>
        <dbReference type="ARBA" id="ARBA00022849"/>
    </source>
</evidence>
<dbReference type="SUPFAM" id="SSF46785">
    <property type="entry name" value="Winged helix' DNA-binding domain"/>
    <property type="match status" value="1"/>
</dbReference>
<dbReference type="PROSITE" id="PS50987">
    <property type="entry name" value="HTH_ARSR_2"/>
    <property type="match status" value="1"/>
</dbReference>
<dbReference type="RefSeq" id="WP_134718000.1">
    <property type="nucleotide sequence ID" value="NZ_SDKM01000018.1"/>
</dbReference>
<reference evidence="3 4" key="1">
    <citation type="submission" date="2019-01" db="EMBL/GenBank/DDBJ databases">
        <title>Nocardioides guangzhouensis sp. nov., an actinobacterium isolated from soil.</title>
        <authorList>
            <person name="Fu Y."/>
            <person name="Cai Y."/>
            <person name="Lin Z."/>
            <person name="Chen P."/>
        </authorList>
    </citation>
    <scope>NUCLEOTIDE SEQUENCE [LARGE SCALE GENOMIC DNA]</scope>
    <source>
        <strain evidence="3 4">130</strain>
    </source>
</reference>
<dbReference type="OrthoDB" id="9784339at2"/>
<dbReference type="SMART" id="SM00226">
    <property type="entry name" value="LMWPc"/>
    <property type="match status" value="1"/>
</dbReference>